<evidence type="ECO:0000256" key="6">
    <source>
        <dbReference type="ARBA" id="ARBA00046319"/>
    </source>
</evidence>
<dbReference type="AlphaFoldDB" id="A0A671G4T5"/>
<dbReference type="FunFam" id="1.20.58.70:FF:000012">
    <property type="entry name" value="diablo homolog, mitochondrial isoform X1"/>
    <property type="match status" value="1"/>
</dbReference>
<reference evidence="14" key="3">
    <citation type="submission" date="2018-12" db="EMBL/GenBank/DDBJ databases">
        <title>G10K-VGP greater horseshoe bat female genome, primary haplotype.</title>
        <authorList>
            <person name="Teeling E."/>
            <person name="Myers G."/>
            <person name="Vernes S."/>
            <person name="Pippel M."/>
            <person name="Winkler S."/>
            <person name="Fedrigo O."/>
            <person name="Rhie A."/>
            <person name="Koren S."/>
            <person name="Phillippy A."/>
            <person name="Lewin H."/>
            <person name="Damas J."/>
            <person name="Howe K."/>
            <person name="Mountcastle J."/>
            <person name="Jarvis E.D."/>
        </authorList>
    </citation>
    <scope>NUCLEOTIDE SEQUENCE [LARGE SCALE GENOMIC DNA]</scope>
</reference>
<evidence type="ECO:0000256" key="10">
    <source>
        <dbReference type="SAM" id="Coils"/>
    </source>
</evidence>
<keyword evidence="4" id="KW-0496">Mitochondrion</keyword>
<evidence type="ECO:0000256" key="4">
    <source>
        <dbReference type="ARBA" id="ARBA00023128"/>
    </source>
</evidence>
<dbReference type="InterPro" id="IPR009062">
    <property type="entry name" value="Smac/DIABLO-like_sf"/>
</dbReference>
<dbReference type="GO" id="GO:0005739">
    <property type="term" value="C:mitochondrion"/>
    <property type="evidence" value="ECO:0007669"/>
    <property type="project" value="UniProtKB-SubCell"/>
</dbReference>
<dbReference type="Proteomes" id="UP000472240">
    <property type="component" value="Chromosome 25"/>
</dbReference>
<feature type="coiled-coil region" evidence="10">
    <location>
        <begin position="141"/>
        <end position="168"/>
    </location>
</feature>
<dbReference type="Pfam" id="PF09057">
    <property type="entry name" value="Smac_DIABLO"/>
    <property type="match status" value="1"/>
</dbReference>
<keyword evidence="12" id="KW-0812">Transmembrane</keyword>
<evidence type="ECO:0000256" key="5">
    <source>
        <dbReference type="ARBA" id="ARBA00033049"/>
    </source>
</evidence>
<evidence type="ECO:0000256" key="11">
    <source>
        <dbReference type="SAM" id="MobiDB-lite"/>
    </source>
</evidence>
<sequence>MAALRSWLSRGVTSFFRYRQCVPLVANFKKRCFSELIRPWHKTVAFGFGVTLCAVPIAQAVYTLISLYRQYTSLLGKMNSQEEDEVWQVIIGARVEMTSKQQEYLKLETTWMTAVGLSEMAAEAAYHTGADQASVTARSHIQLVKSQVQEVRQLCQKAEAKLTEAQTAELLQKTQEDTDERAEPEQEAYLRED</sequence>
<comment type="similarity">
    <text evidence="6">Belongs to the Smac/DIABLO protein family.</text>
</comment>
<keyword evidence="12" id="KW-1133">Transmembrane helix</keyword>
<reference evidence="13 14" key="1">
    <citation type="journal article" date="2015" name="Annu Rev Anim Biosci">
        <title>The Genome 10K Project: a way forward.</title>
        <authorList>
            <person name="Koepfli K.P."/>
            <person name="Paten B."/>
            <person name="O'Brien S.J."/>
            <person name="Koepfli K.P."/>
            <person name="Paten B."/>
            <person name="Antunes A."/>
            <person name="Belov K."/>
            <person name="Bustamante C."/>
            <person name="Castoe T.A."/>
            <person name="Clawson H."/>
            <person name="Crawford A.J."/>
            <person name="Diekhans M."/>
            <person name="Distel D."/>
            <person name="Durbin R."/>
            <person name="Earl D."/>
            <person name="Fujita M.K."/>
            <person name="Gamble T."/>
            <person name="Georges A."/>
            <person name="Gemmell N."/>
            <person name="Gilbert M.T."/>
            <person name="Graves J.M."/>
            <person name="Green R.E."/>
            <person name="Hickey G."/>
            <person name="Jarvis E.D."/>
            <person name="Johnson W."/>
            <person name="Komissarov A."/>
            <person name="Korf I."/>
            <person name="Kuhn R."/>
            <person name="Larkin D.M."/>
            <person name="Lewin H."/>
            <person name="Lopez J.V."/>
            <person name="Ma J."/>
            <person name="Marques-Bonet T."/>
            <person name="Miller W."/>
            <person name="Murphy R."/>
            <person name="Pevzner P."/>
            <person name="Shapiro B."/>
            <person name="Steiner C."/>
            <person name="Tamazian G."/>
            <person name="Venkatesh B."/>
            <person name="Wang J."/>
            <person name="Wayne R."/>
            <person name="Wiley E."/>
            <person name="Yang H."/>
            <person name="Zhang G."/>
            <person name="Haussler D."/>
            <person name="Ryder O."/>
            <person name="O'Brien S.J."/>
        </authorList>
    </citation>
    <scope>NUCLEOTIDE SEQUENCE</scope>
</reference>
<dbReference type="GO" id="GO:0051402">
    <property type="term" value="P:neuron apoptotic process"/>
    <property type="evidence" value="ECO:0007669"/>
    <property type="project" value="TreeGrafter"/>
</dbReference>
<proteinExistence type="inferred from homology"/>
<dbReference type="GO" id="GO:0008631">
    <property type="term" value="P:intrinsic apoptotic signaling pathway in response to oxidative stress"/>
    <property type="evidence" value="ECO:0007669"/>
    <property type="project" value="TreeGrafter"/>
</dbReference>
<accession>A0A671G4T5</accession>
<reference evidence="13" key="4">
    <citation type="submission" date="2025-08" db="UniProtKB">
        <authorList>
            <consortium name="Ensembl"/>
        </authorList>
    </citation>
    <scope>IDENTIFICATION</scope>
</reference>
<feature type="compositionally biased region" description="Basic and acidic residues" evidence="11">
    <location>
        <begin position="181"/>
        <end position="193"/>
    </location>
</feature>
<gene>
    <name evidence="13" type="primary">DIABLO</name>
</gene>
<dbReference type="PANTHER" id="PTHR32247:SF3">
    <property type="entry name" value="DIABLO IAP-BINDING MITOCHONDRIAL PROTEIN"/>
    <property type="match status" value="1"/>
</dbReference>
<keyword evidence="12" id="KW-0472">Membrane</keyword>
<feature type="transmembrane region" description="Helical" evidence="12">
    <location>
        <begin position="44"/>
        <end position="68"/>
    </location>
</feature>
<evidence type="ECO:0000256" key="7">
    <source>
        <dbReference type="ARBA" id="ARBA00057426"/>
    </source>
</evidence>
<feature type="region of interest" description="Disordered" evidence="11">
    <location>
        <begin position="169"/>
        <end position="193"/>
    </location>
</feature>
<keyword evidence="2" id="KW-0053">Apoptosis</keyword>
<evidence type="ECO:0000256" key="1">
    <source>
        <dbReference type="ARBA" id="ARBA00004173"/>
    </source>
</evidence>
<organism evidence="13 14">
    <name type="scientific">Rhinolophus ferrumequinum</name>
    <name type="common">Greater horseshoe bat</name>
    <dbReference type="NCBI Taxonomy" id="59479"/>
    <lineage>
        <taxon>Eukaryota</taxon>
        <taxon>Metazoa</taxon>
        <taxon>Chordata</taxon>
        <taxon>Craniata</taxon>
        <taxon>Vertebrata</taxon>
        <taxon>Euteleostomi</taxon>
        <taxon>Mammalia</taxon>
        <taxon>Eutheria</taxon>
        <taxon>Laurasiatheria</taxon>
        <taxon>Chiroptera</taxon>
        <taxon>Yinpterochiroptera</taxon>
        <taxon>Rhinolophoidea</taxon>
        <taxon>Rhinolophidae</taxon>
        <taxon>Rhinolophinae</taxon>
        <taxon>Rhinolophus</taxon>
    </lineage>
</organism>
<dbReference type="GO" id="GO:0043065">
    <property type="term" value="P:positive regulation of apoptotic process"/>
    <property type="evidence" value="ECO:0007669"/>
    <property type="project" value="UniProtKB-ARBA"/>
</dbReference>
<name>A0A671G4T5_RHIFE</name>
<evidence type="ECO:0000256" key="9">
    <source>
        <dbReference type="ARBA" id="ARBA00079353"/>
    </source>
</evidence>
<dbReference type="SUPFAM" id="SSF46984">
    <property type="entry name" value="Smac/diablo"/>
    <property type="match status" value="1"/>
</dbReference>
<evidence type="ECO:0000313" key="13">
    <source>
        <dbReference type="Ensembl" id="ENSRFEP00010032907.1"/>
    </source>
</evidence>
<dbReference type="Gene3D" id="1.20.58.70">
    <property type="match status" value="1"/>
</dbReference>
<dbReference type="PANTHER" id="PTHR32247">
    <property type="entry name" value="DIABLO HOMOLOG, MITOCHONDRIAL"/>
    <property type="match status" value="1"/>
</dbReference>
<keyword evidence="14" id="KW-1185">Reference proteome</keyword>
<evidence type="ECO:0000256" key="8">
    <source>
        <dbReference type="ARBA" id="ARBA00070922"/>
    </source>
</evidence>
<evidence type="ECO:0000256" key="12">
    <source>
        <dbReference type="SAM" id="Phobius"/>
    </source>
</evidence>
<dbReference type="GeneTree" id="ENSGT00390000007237"/>
<evidence type="ECO:0000256" key="3">
    <source>
        <dbReference type="ARBA" id="ARBA00022946"/>
    </source>
</evidence>
<keyword evidence="3" id="KW-0809">Transit peptide</keyword>
<comment type="function">
    <text evidence="7">Promotes apoptosis by activating caspases in the cytochrome c/Apaf-1/caspase-9 pathway. Acts by opposing the inhibitory activity of inhibitor of apoptosis proteins (IAP). Inhibits the activity of BIRC6/BRUCE by inhibiting its binding to caspases.</text>
</comment>
<reference evidence="13" key="5">
    <citation type="submission" date="2025-09" db="UniProtKB">
        <authorList>
            <consortium name="Ensembl"/>
        </authorList>
    </citation>
    <scope>IDENTIFICATION</scope>
</reference>
<evidence type="ECO:0000313" key="14">
    <source>
        <dbReference type="Proteomes" id="UP000472240"/>
    </source>
</evidence>
<evidence type="ECO:0000256" key="2">
    <source>
        <dbReference type="ARBA" id="ARBA00022703"/>
    </source>
</evidence>
<protein>
    <recommendedName>
        <fullName evidence="8">Diablo IAP-binding mitochondrial protein</fullName>
    </recommendedName>
    <alternativeName>
        <fullName evidence="9">Diablo homolog, mitochondrial</fullName>
    </alternativeName>
    <alternativeName>
        <fullName evidence="5">Direct IAP-binding protein with low pI</fullName>
    </alternativeName>
</protein>
<dbReference type="InterPro" id="IPR015142">
    <property type="entry name" value="Smac_DIABLO"/>
</dbReference>
<keyword evidence="10" id="KW-0175">Coiled coil</keyword>
<dbReference type="Ensembl" id="ENSRFET00010035639.1">
    <property type="protein sequence ID" value="ENSRFEP00010032907.1"/>
    <property type="gene ID" value="ENSRFEG00010021660.1"/>
</dbReference>
<comment type="subcellular location">
    <subcellularLocation>
        <location evidence="1">Mitochondrion</location>
    </subcellularLocation>
</comment>
<reference evidence="13 14" key="2">
    <citation type="journal article" date="2018" name="Annu Rev Anim Biosci">
        <title>Bat Biology, Genomes, and the Bat1K Project: To Generate Chromosome-Level Genomes for All Living Bat Species.</title>
        <authorList>
            <person name="Teeling E.C."/>
            <person name="Vernes S.C."/>
            <person name="Davalos L.M."/>
            <person name="Ray D.A."/>
            <person name="Gilbert M.T.P."/>
            <person name="Myers E."/>
        </authorList>
    </citation>
    <scope>NUCLEOTIDE SEQUENCE</scope>
</reference>